<gene>
    <name evidence="6" type="ORF">FO013_14255</name>
</gene>
<keyword evidence="7" id="KW-1185">Reference proteome</keyword>
<keyword evidence="4 6" id="KW-0067">ATP-binding</keyword>
<name>A0A556CAQ8_BREAU</name>
<comment type="caution">
    <text evidence="6">The sequence shown here is derived from an EMBL/GenBank/DDBJ whole genome shotgun (WGS) entry which is preliminary data.</text>
</comment>
<proteinExistence type="inferred from homology"/>
<dbReference type="PANTHER" id="PTHR43776">
    <property type="entry name" value="TRANSPORT ATP-BINDING PROTEIN"/>
    <property type="match status" value="1"/>
</dbReference>
<dbReference type="InterPro" id="IPR050319">
    <property type="entry name" value="ABC_transp_ATP-bind"/>
</dbReference>
<keyword evidence="3" id="KW-0547">Nucleotide-binding</keyword>
<evidence type="ECO:0000256" key="2">
    <source>
        <dbReference type="ARBA" id="ARBA00022448"/>
    </source>
</evidence>
<dbReference type="RefSeq" id="WP_143923239.1">
    <property type="nucleotide sequence ID" value="NZ_VLTK01000008.1"/>
</dbReference>
<dbReference type="GO" id="GO:0016887">
    <property type="term" value="F:ATP hydrolysis activity"/>
    <property type="evidence" value="ECO:0007669"/>
    <property type="project" value="InterPro"/>
</dbReference>
<evidence type="ECO:0000313" key="7">
    <source>
        <dbReference type="Proteomes" id="UP000316406"/>
    </source>
</evidence>
<feature type="domain" description="ABC transporter" evidence="5">
    <location>
        <begin position="8"/>
        <end position="250"/>
    </location>
</feature>
<organism evidence="6 7">
    <name type="scientific">Brevibacterium aurantiacum</name>
    <dbReference type="NCBI Taxonomy" id="273384"/>
    <lineage>
        <taxon>Bacteria</taxon>
        <taxon>Bacillati</taxon>
        <taxon>Actinomycetota</taxon>
        <taxon>Actinomycetes</taxon>
        <taxon>Micrococcales</taxon>
        <taxon>Brevibacteriaceae</taxon>
        <taxon>Brevibacterium</taxon>
    </lineage>
</organism>
<dbReference type="InterPro" id="IPR003593">
    <property type="entry name" value="AAA+_ATPase"/>
</dbReference>
<dbReference type="InterPro" id="IPR003439">
    <property type="entry name" value="ABC_transporter-like_ATP-bd"/>
</dbReference>
<dbReference type="Proteomes" id="UP000316406">
    <property type="component" value="Unassembled WGS sequence"/>
</dbReference>
<reference evidence="6 7" key="1">
    <citation type="submission" date="2019-07" db="EMBL/GenBank/DDBJ databases">
        <title>Draft genome sequence of Brevibacterium aurantiacum XU54 isolated from Xinjiang China.</title>
        <authorList>
            <person name="Xu X."/>
        </authorList>
    </citation>
    <scope>NUCLEOTIDE SEQUENCE [LARGE SCALE GENOMIC DNA]</scope>
    <source>
        <strain evidence="6 7">XU54</strain>
    </source>
</reference>
<dbReference type="SUPFAM" id="SSF52540">
    <property type="entry name" value="P-loop containing nucleoside triphosphate hydrolases"/>
    <property type="match status" value="1"/>
</dbReference>
<dbReference type="GO" id="GO:0055085">
    <property type="term" value="P:transmembrane transport"/>
    <property type="evidence" value="ECO:0007669"/>
    <property type="project" value="UniProtKB-ARBA"/>
</dbReference>
<dbReference type="InterPro" id="IPR027417">
    <property type="entry name" value="P-loop_NTPase"/>
</dbReference>
<evidence type="ECO:0000259" key="5">
    <source>
        <dbReference type="PROSITE" id="PS50893"/>
    </source>
</evidence>
<keyword evidence="2" id="KW-0813">Transport</keyword>
<dbReference type="PANTHER" id="PTHR43776:SF7">
    <property type="entry name" value="D,D-DIPEPTIDE TRANSPORT ATP-BINDING PROTEIN DDPF-RELATED"/>
    <property type="match status" value="1"/>
</dbReference>
<dbReference type="AlphaFoldDB" id="A0A556CAQ8"/>
<dbReference type="PROSITE" id="PS00211">
    <property type="entry name" value="ABC_TRANSPORTER_1"/>
    <property type="match status" value="1"/>
</dbReference>
<dbReference type="GO" id="GO:0005524">
    <property type="term" value="F:ATP binding"/>
    <property type="evidence" value="ECO:0007669"/>
    <property type="project" value="UniProtKB-KW"/>
</dbReference>
<protein>
    <submittedName>
        <fullName evidence="6">ABC transporter ATP-binding protein</fullName>
    </submittedName>
</protein>
<evidence type="ECO:0000256" key="1">
    <source>
        <dbReference type="ARBA" id="ARBA00005417"/>
    </source>
</evidence>
<dbReference type="PROSITE" id="PS50893">
    <property type="entry name" value="ABC_TRANSPORTER_2"/>
    <property type="match status" value="1"/>
</dbReference>
<evidence type="ECO:0000256" key="4">
    <source>
        <dbReference type="ARBA" id="ARBA00022840"/>
    </source>
</evidence>
<dbReference type="Pfam" id="PF00005">
    <property type="entry name" value="ABC_tran"/>
    <property type="match status" value="1"/>
</dbReference>
<dbReference type="EMBL" id="VLTK01000008">
    <property type="protein sequence ID" value="TSI14531.1"/>
    <property type="molecule type" value="Genomic_DNA"/>
</dbReference>
<accession>A0A556CAQ8</accession>
<evidence type="ECO:0000256" key="3">
    <source>
        <dbReference type="ARBA" id="ARBA00022741"/>
    </source>
</evidence>
<dbReference type="OrthoDB" id="8481147at2"/>
<comment type="similarity">
    <text evidence="1">Belongs to the ABC transporter superfamily.</text>
</comment>
<evidence type="ECO:0000313" key="6">
    <source>
        <dbReference type="EMBL" id="TSI14531.1"/>
    </source>
</evidence>
<dbReference type="InterPro" id="IPR017871">
    <property type="entry name" value="ABC_transporter-like_CS"/>
</dbReference>
<dbReference type="CDD" id="cd03257">
    <property type="entry name" value="ABC_NikE_OppD_transporters"/>
    <property type="match status" value="1"/>
</dbReference>
<sequence>MSESTPKIAAIDLVKDYGHGKNKFRALDGVSLEVPQGQTFGLVGESGCGKSTLARAITLMDAPTQGSIVMDGQDVTHLPKRRRKAYRRTVRMVFQDPNDSLDPRYSVRRTLVEPLRSAKSPRAEWDRRATDALESVGLGQDVLDRLPHEFSGGQRQRIAIARAIITEPELIVLDEPTSALDVSVQAQVLNLLVEIQNATGMTYLFISHNLAVVRHLSHRIAVMERGKIVEQGAGDAVMDTPENEYTRQLVSSMPGLYRS</sequence>
<dbReference type="SMART" id="SM00382">
    <property type="entry name" value="AAA"/>
    <property type="match status" value="1"/>
</dbReference>
<dbReference type="Gene3D" id="3.40.50.300">
    <property type="entry name" value="P-loop containing nucleotide triphosphate hydrolases"/>
    <property type="match status" value="1"/>
</dbReference>